<evidence type="ECO:0000313" key="2">
    <source>
        <dbReference type="WBParaSite" id="nRc.2.0.1.t31855-RA"/>
    </source>
</evidence>
<organism evidence="1 2">
    <name type="scientific">Romanomermis culicivorax</name>
    <name type="common">Nematode worm</name>
    <dbReference type="NCBI Taxonomy" id="13658"/>
    <lineage>
        <taxon>Eukaryota</taxon>
        <taxon>Metazoa</taxon>
        <taxon>Ecdysozoa</taxon>
        <taxon>Nematoda</taxon>
        <taxon>Enoplea</taxon>
        <taxon>Dorylaimia</taxon>
        <taxon>Mermithida</taxon>
        <taxon>Mermithoidea</taxon>
        <taxon>Mermithidae</taxon>
        <taxon>Romanomermis</taxon>
    </lineage>
</organism>
<proteinExistence type="predicted"/>
<protein>
    <submittedName>
        <fullName evidence="2">Uncharacterized protein</fullName>
    </submittedName>
</protein>
<keyword evidence="1" id="KW-1185">Reference proteome</keyword>
<accession>A0A915K0W8</accession>
<dbReference type="WBParaSite" id="nRc.2.0.1.t31855-RA">
    <property type="protein sequence ID" value="nRc.2.0.1.t31855-RA"/>
    <property type="gene ID" value="nRc.2.0.1.g31855"/>
</dbReference>
<sequence length="88" mass="10143">MMQILSITYIYRAIMEYKLILLLEHRIDMQRCSGLKHPAPSKNSREENSLVGLDIMCRLKPVCTNFFARSLESKGEEYGGRVETTICT</sequence>
<dbReference type="Proteomes" id="UP000887565">
    <property type="component" value="Unplaced"/>
</dbReference>
<evidence type="ECO:0000313" key="1">
    <source>
        <dbReference type="Proteomes" id="UP000887565"/>
    </source>
</evidence>
<dbReference type="AlphaFoldDB" id="A0A915K0W8"/>
<reference evidence="2" key="1">
    <citation type="submission" date="2022-11" db="UniProtKB">
        <authorList>
            <consortium name="WormBaseParasite"/>
        </authorList>
    </citation>
    <scope>IDENTIFICATION</scope>
</reference>
<name>A0A915K0W8_ROMCU</name>